<accession>A0A9W9GRC3</accession>
<dbReference type="GO" id="GO:0030008">
    <property type="term" value="C:TRAPP complex"/>
    <property type="evidence" value="ECO:0007669"/>
    <property type="project" value="TreeGrafter"/>
</dbReference>
<dbReference type="EMBL" id="JAPZBO010000001">
    <property type="protein sequence ID" value="KAJ5330973.1"/>
    <property type="molecule type" value="Genomic_DNA"/>
</dbReference>
<dbReference type="CDD" id="cd14944">
    <property type="entry name" value="TRAPPC6A_Trs33"/>
    <property type="match status" value="1"/>
</dbReference>
<reference evidence="2" key="2">
    <citation type="journal article" date="2023" name="IMA Fungus">
        <title>Comparative genomic study of the Penicillium genus elucidates a diverse pangenome and 15 lateral gene transfer events.</title>
        <authorList>
            <person name="Petersen C."/>
            <person name="Sorensen T."/>
            <person name="Nielsen M.R."/>
            <person name="Sondergaard T.E."/>
            <person name="Sorensen J.L."/>
            <person name="Fitzpatrick D.A."/>
            <person name="Frisvad J.C."/>
            <person name="Nielsen K.L."/>
        </authorList>
    </citation>
    <scope>NUCLEOTIDE SEQUENCE</scope>
    <source>
        <strain evidence="2">IBT 21472</strain>
    </source>
</reference>
<gene>
    <name evidence="2" type="ORF">N7476_000756</name>
</gene>
<dbReference type="OrthoDB" id="941624at2759"/>
<dbReference type="InterPro" id="IPR024096">
    <property type="entry name" value="NO_sig/Golgi_transp_ligand-bd"/>
</dbReference>
<dbReference type="AlphaFoldDB" id="A0A9W9GRC3"/>
<dbReference type="GO" id="GO:0005802">
    <property type="term" value="C:trans-Golgi network"/>
    <property type="evidence" value="ECO:0007669"/>
    <property type="project" value="TreeGrafter"/>
</dbReference>
<dbReference type="Gene3D" id="3.30.1380.20">
    <property type="entry name" value="Trafficking protein particle complex subunit 3"/>
    <property type="match status" value="1"/>
</dbReference>
<reference evidence="2" key="1">
    <citation type="submission" date="2022-12" db="EMBL/GenBank/DDBJ databases">
        <authorList>
            <person name="Petersen C."/>
        </authorList>
    </citation>
    <scope>NUCLEOTIDE SEQUENCE</scope>
    <source>
        <strain evidence="2">IBT 21472</strain>
    </source>
</reference>
<dbReference type="Proteomes" id="UP001147746">
    <property type="component" value="Unassembled WGS sequence"/>
</dbReference>
<dbReference type="SUPFAM" id="SSF111126">
    <property type="entry name" value="Ligand-binding domain in the NO signalling and Golgi transport"/>
    <property type="match status" value="1"/>
</dbReference>
<sequence>MSFDASAALSVSDPDARAVSSSCFDFLLIELVPMAERLAKELATSETEPEDGEVRETTYFRLESLGYRTTLQLTDGITSRDRFSRDRPRFTDNLDVIKFLCKDLWTVLFRKQVDNLKTNHRGVYVLTDSAFRPFGRMSMAVRSEAISMAQAYLWFPCGIIRGALANLGINTTVQAETSDLPGATFQIKTIQARP</sequence>
<name>A0A9W9GRC3_9EURO</name>
<evidence type="ECO:0000256" key="1">
    <source>
        <dbReference type="ARBA" id="ARBA00006218"/>
    </source>
</evidence>
<dbReference type="InterPro" id="IPR007194">
    <property type="entry name" value="TRAPP_component"/>
</dbReference>
<comment type="caution">
    <text evidence="2">The sequence shown here is derived from an EMBL/GenBank/DDBJ whole genome shotgun (WGS) entry which is preliminary data.</text>
</comment>
<dbReference type="PANTHER" id="PTHR12817:SF0">
    <property type="entry name" value="GEO08327P1"/>
    <property type="match status" value="1"/>
</dbReference>
<proteinExistence type="inferred from homology"/>
<dbReference type="Pfam" id="PF04051">
    <property type="entry name" value="TRAPP"/>
    <property type="match status" value="1"/>
</dbReference>
<protein>
    <submittedName>
        <fullName evidence="2">Trafficking protein particle complex subunit 6B</fullName>
    </submittedName>
</protein>
<keyword evidence="3" id="KW-1185">Reference proteome</keyword>
<comment type="similarity">
    <text evidence="1">Belongs to the TRAPP small subunits family. BET3 subfamily.</text>
</comment>
<evidence type="ECO:0000313" key="3">
    <source>
        <dbReference type="Proteomes" id="UP001147746"/>
    </source>
</evidence>
<dbReference type="PANTHER" id="PTHR12817">
    <property type="entry name" value="TRAFFICKING PROTEIN PARTICLE COMPLEX SUBUNIT 6B"/>
    <property type="match status" value="1"/>
</dbReference>
<organism evidence="2 3">
    <name type="scientific">Penicillium atrosanguineum</name>
    <dbReference type="NCBI Taxonomy" id="1132637"/>
    <lineage>
        <taxon>Eukaryota</taxon>
        <taxon>Fungi</taxon>
        <taxon>Dikarya</taxon>
        <taxon>Ascomycota</taxon>
        <taxon>Pezizomycotina</taxon>
        <taxon>Eurotiomycetes</taxon>
        <taxon>Eurotiomycetidae</taxon>
        <taxon>Eurotiales</taxon>
        <taxon>Aspergillaceae</taxon>
        <taxon>Penicillium</taxon>
    </lineage>
</organism>
<dbReference type="GO" id="GO:0006888">
    <property type="term" value="P:endoplasmic reticulum to Golgi vesicle-mediated transport"/>
    <property type="evidence" value="ECO:0007669"/>
    <property type="project" value="TreeGrafter"/>
</dbReference>
<dbReference type="GO" id="GO:0005801">
    <property type="term" value="C:cis-Golgi network"/>
    <property type="evidence" value="ECO:0007669"/>
    <property type="project" value="TreeGrafter"/>
</dbReference>
<evidence type="ECO:0000313" key="2">
    <source>
        <dbReference type="EMBL" id="KAJ5330973.1"/>
    </source>
</evidence>
<dbReference type="InterPro" id="IPR037992">
    <property type="entry name" value="TRAPPC6/Trs33"/>
</dbReference>